<keyword evidence="7" id="KW-1185">Reference proteome</keyword>
<dbReference type="PROSITE" id="PS51755">
    <property type="entry name" value="OMPR_PHOB"/>
    <property type="match status" value="1"/>
</dbReference>
<dbReference type="GO" id="GO:0000160">
    <property type="term" value="P:phosphorelay signal transduction system"/>
    <property type="evidence" value="ECO:0007669"/>
    <property type="project" value="UniProtKB-KW"/>
</dbReference>
<dbReference type="KEGG" id="slk:SLUN_03685"/>
<dbReference type="GO" id="GO:0006355">
    <property type="term" value="P:regulation of DNA-templated transcription"/>
    <property type="evidence" value="ECO:0007669"/>
    <property type="project" value="InterPro"/>
</dbReference>
<comment type="similarity">
    <text evidence="1">Belongs to the AfsR/DnrI/RedD regulatory family.</text>
</comment>
<dbReference type="OrthoDB" id="499349at2"/>
<dbReference type="EMBL" id="CP026304">
    <property type="protein sequence ID" value="AVZ71441.1"/>
    <property type="molecule type" value="Genomic_DNA"/>
</dbReference>
<dbReference type="GO" id="GO:0043531">
    <property type="term" value="F:ADP binding"/>
    <property type="evidence" value="ECO:0007669"/>
    <property type="project" value="InterPro"/>
</dbReference>
<dbReference type="InterPro" id="IPR016032">
    <property type="entry name" value="Sig_transdc_resp-reg_C-effctor"/>
</dbReference>
<gene>
    <name evidence="6" type="ORF">SLUN_03685</name>
</gene>
<dbReference type="PRINTS" id="PR00364">
    <property type="entry name" value="DISEASERSIST"/>
</dbReference>
<dbReference type="Pfam" id="PF03704">
    <property type="entry name" value="BTAD"/>
    <property type="match status" value="1"/>
</dbReference>
<dbReference type="CDD" id="cd15831">
    <property type="entry name" value="BTAD"/>
    <property type="match status" value="1"/>
</dbReference>
<dbReference type="InterPro" id="IPR005158">
    <property type="entry name" value="BTAD"/>
</dbReference>
<dbReference type="SUPFAM" id="SSF46894">
    <property type="entry name" value="C-terminal effector domain of the bipartite response regulators"/>
    <property type="match status" value="1"/>
</dbReference>
<dbReference type="PANTHER" id="PTHR47691">
    <property type="entry name" value="REGULATOR-RELATED"/>
    <property type="match status" value="1"/>
</dbReference>
<evidence type="ECO:0000256" key="4">
    <source>
        <dbReference type="PROSITE-ProRule" id="PRU01091"/>
    </source>
</evidence>
<sequence>MTYRYRVLGPTQAFRQDGTEVPLSGARLRALLAALAAVGGRTVSGGELATHVWGEDEEWPADETAALQALVGRLRRVLDRAAVESAPGGYRLVADRDDIDHFQFERLASEGAAALEAGDAVAAAGLLEAALALWRGRALADLPGRDSDPLVVRLEQSHTQARRSRLAAEVVLGRAQSVLAELTALADAAPLDEPLQALWIRALRTAGRQAEALQAYEDVRLRLTERLGTAPGGELRALHAELLADDPEKPGAPRGILRARLTSFVGRETELADLGRQLRSQRLVTLLGPGGAGKTRLALEAAEASVGAWPDGVSVAELAPVRDEETVPEAVLTALGARETQVRGPAAAEPATRDPLVQLAEYCGRRRMLLVLDNCEHVIGAAARLAEAVLTGCPGVRVLATSREPLGVPGESVRTVGPLPQDVALRLLAERGAAARPGFRTDDDPAACAEICRRLDGLPLAVELAAARLRALTPRQIADRLDNRFRLLSGGSRTALPRQQTLRAVVDWSWDLLDEEERTVLRRLAVFSGGCALTQAEAVCGAGALEPLASLVDKSLVVAAPDGPDGMRYRLLETVVEYAGERLDEAGERADAERRHMGAYRELVRTGDPELRGPRQAEWLERFETEHDNVRTALRTAVRLPEEQEALCLVLSMNWFWQQRNHHADARTWSVAAAGIGPDPFQPPVRPAVPMPDRCTDTPPPWTDEQLWEARRGVRLTVLASSQDEGATLGEPHTQAKLRRIVAAYRPGLPQTCRQPGSMWFFARLMTGEFDGLGVTVDAIVASCEELAGGWDLGFALLLRAKLAGPVRSAGDADRALALFEAAGDLWGIAESLSARGEAYAWRGLYEEAAADFTRAMRTSARVGAHAQVPVFKARLASVRLKTAVAGADREHAERQLLEAVEESREFAAEVLGTARMMLAQHYGHTGRTRLAHHQLHEMEGELSDQTPDLFSGIVAGTYGWLDCVDGEYGRARSRIAEAVRRLDRLAYLVAPYLIVDQFLCAAWAMAHVGEARDGARLLGAYDSTSRQPGGLGFRPFADEKEVRQRAETELRAVLPGETYERAYAEGGGLSAREAAALI</sequence>
<dbReference type="InterPro" id="IPR001867">
    <property type="entry name" value="OmpR/PhoB-type_DNA-bd"/>
</dbReference>
<dbReference type="Gene3D" id="1.10.10.10">
    <property type="entry name" value="Winged helix-like DNA-binding domain superfamily/Winged helix DNA-binding domain"/>
    <property type="match status" value="1"/>
</dbReference>
<dbReference type="SMART" id="SM00862">
    <property type="entry name" value="Trans_reg_C"/>
    <property type="match status" value="1"/>
</dbReference>
<accession>A0A2R4SX37</accession>
<evidence type="ECO:0000259" key="5">
    <source>
        <dbReference type="PROSITE" id="PS51755"/>
    </source>
</evidence>
<dbReference type="SUPFAM" id="SSF52540">
    <property type="entry name" value="P-loop containing nucleoside triphosphate hydrolases"/>
    <property type="match status" value="1"/>
</dbReference>
<evidence type="ECO:0000256" key="1">
    <source>
        <dbReference type="ARBA" id="ARBA00005820"/>
    </source>
</evidence>
<organism evidence="6 7">
    <name type="scientific">Streptomyces lunaelactis</name>
    <dbReference type="NCBI Taxonomy" id="1535768"/>
    <lineage>
        <taxon>Bacteria</taxon>
        <taxon>Bacillati</taxon>
        <taxon>Actinomycetota</taxon>
        <taxon>Actinomycetes</taxon>
        <taxon>Kitasatosporales</taxon>
        <taxon>Streptomycetaceae</taxon>
        <taxon>Streptomyces</taxon>
    </lineage>
</organism>
<dbReference type="GeneID" id="55654371"/>
<proteinExistence type="inferred from homology"/>
<reference evidence="6 7" key="1">
    <citation type="submission" date="2018-01" db="EMBL/GenBank/DDBJ databases">
        <title>Complete genome sequence of Streptomyces lunaelactis MM109T, a Ferroverdin A producer isolated from cave moonmilk deposits.</title>
        <authorList>
            <person name="Naome A."/>
            <person name="Martinet L."/>
            <person name="Maciejewska M."/>
            <person name="Anderssen S."/>
            <person name="Adam D."/>
            <person name="Tenconi E."/>
            <person name="Deflandre B."/>
            <person name="Arguelles-Arias A."/>
            <person name="Calusinska M."/>
            <person name="Copieters W."/>
            <person name="Karim L."/>
            <person name="Hanikenne M."/>
            <person name="Baurain D."/>
            <person name="van Wezel G."/>
            <person name="Smargiasso N."/>
            <person name="de Pauw E."/>
            <person name="Delfosse P."/>
            <person name="Rigali S."/>
        </authorList>
    </citation>
    <scope>NUCLEOTIDE SEQUENCE [LARGE SCALE GENOMIC DNA]</scope>
    <source>
        <strain evidence="6 7">MM109</strain>
    </source>
</reference>
<feature type="domain" description="OmpR/PhoB-type" evidence="5">
    <location>
        <begin position="1"/>
        <end position="94"/>
    </location>
</feature>
<dbReference type="RefSeq" id="WP_108147132.1">
    <property type="nucleotide sequence ID" value="NZ_CP026304.1"/>
</dbReference>
<dbReference type="SMART" id="SM01043">
    <property type="entry name" value="BTAD"/>
    <property type="match status" value="1"/>
</dbReference>
<evidence type="ECO:0000256" key="2">
    <source>
        <dbReference type="ARBA" id="ARBA00023012"/>
    </source>
</evidence>
<feature type="DNA-binding region" description="OmpR/PhoB-type" evidence="4">
    <location>
        <begin position="1"/>
        <end position="94"/>
    </location>
</feature>
<evidence type="ECO:0000313" key="6">
    <source>
        <dbReference type="EMBL" id="AVZ71441.1"/>
    </source>
</evidence>
<name>A0A2R4SX37_9ACTN</name>
<evidence type="ECO:0000256" key="3">
    <source>
        <dbReference type="ARBA" id="ARBA00023125"/>
    </source>
</evidence>
<dbReference type="GO" id="GO:0003677">
    <property type="term" value="F:DNA binding"/>
    <property type="evidence" value="ECO:0007669"/>
    <property type="project" value="UniProtKB-UniRule"/>
</dbReference>
<dbReference type="Pfam" id="PF25872">
    <property type="entry name" value="HTH_77"/>
    <property type="match status" value="1"/>
</dbReference>
<dbReference type="Gene3D" id="3.40.50.300">
    <property type="entry name" value="P-loop containing nucleotide triphosphate hydrolases"/>
    <property type="match status" value="1"/>
</dbReference>
<dbReference type="Pfam" id="PF00486">
    <property type="entry name" value="Trans_reg_C"/>
    <property type="match status" value="1"/>
</dbReference>
<dbReference type="InterPro" id="IPR058852">
    <property type="entry name" value="HTH_77"/>
</dbReference>
<keyword evidence="2" id="KW-0902">Two-component regulatory system</keyword>
<dbReference type="InterPro" id="IPR036388">
    <property type="entry name" value="WH-like_DNA-bd_sf"/>
</dbReference>
<keyword evidence="3 4" id="KW-0238">DNA-binding</keyword>
<protein>
    <submittedName>
        <fullName evidence="6">AfsR family transcriptional regulator</fullName>
    </submittedName>
</protein>
<dbReference type="Proteomes" id="UP000244201">
    <property type="component" value="Chromosome"/>
</dbReference>
<dbReference type="SUPFAM" id="SSF48452">
    <property type="entry name" value="TPR-like"/>
    <property type="match status" value="2"/>
</dbReference>
<dbReference type="PANTHER" id="PTHR47691:SF3">
    <property type="entry name" value="HTH-TYPE TRANSCRIPTIONAL REGULATOR RV0890C-RELATED"/>
    <property type="match status" value="1"/>
</dbReference>
<dbReference type="Gene3D" id="1.25.40.10">
    <property type="entry name" value="Tetratricopeptide repeat domain"/>
    <property type="match status" value="2"/>
</dbReference>
<evidence type="ECO:0000313" key="7">
    <source>
        <dbReference type="Proteomes" id="UP000244201"/>
    </source>
</evidence>
<dbReference type="InterPro" id="IPR027417">
    <property type="entry name" value="P-loop_NTPase"/>
</dbReference>
<dbReference type="InterPro" id="IPR011990">
    <property type="entry name" value="TPR-like_helical_dom_sf"/>
</dbReference>
<dbReference type="AlphaFoldDB" id="A0A2R4SX37"/>